<dbReference type="OrthoDB" id="3913483at2759"/>
<dbReference type="GeneID" id="81444042"/>
<feature type="region of interest" description="Disordered" evidence="1">
    <location>
        <begin position="1"/>
        <end position="142"/>
    </location>
</feature>
<accession>A0A9W9RGD7</accession>
<evidence type="ECO:0000313" key="3">
    <source>
        <dbReference type="Proteomes" id="UP001147782"/>
    </source>
</evidence>
<evidence type="ECO:0000313" key="2">
    <source>
        <dbReference type="EMBL" id="KAJ5359537.1"/>
    </source>
</evidence>
<evidence type="ECO:0000256" key="1">
    <source>
        <dbReference type="SAM" id="MobiDB-lite"/>
    </source>
</evidence>
<feature type="compositionally biased region" description="Polar residues" evidence="1">
    <location>
        <begin position="69"/>
        <end position="80"/>
    </location>
</feature>
<protein>
    <submittedName>
        <fullName evidence="2">Uncharacterized protein</fullName>
    </submittedName>
</protein>
<comment type="caution">
    <text evidence="2">The sequence shown here is derived from an EMBL/GenBank/DDBJ whole genome shotgun (WGS) entry which is preliminary data.</text>
</comment>
<feature type="compositionally biased region" description="Polar residues" evidence="1">
    <location>
        <begin position="24"/>
        <end position="34"/>
    </location>
</feature>
<feature type="compositionally biased region" description="Basic and acidic residues" evidence="1">
    <location>
        <begin position="9"/>
        <end position="20"/>
    </location>
</feature>
<organism evidence="2 3">
    <name type="scientific">Penicillium cataractarum</name>
    <dbReference type="NCBI Taxonomy" id="2100454"/>
    <lineage>
        <taxon>Eukaryota</taxon>
        <taxon>Fungi</taxon>
        <taxon>Dikarya</taxon>
        <taxon>Ascomycota</taxon>
        <taxon>Pezizomycotina</taxon>
        <taxon>Eurotiomycetes</taxon>
        <taxon>Eurotiomycetidae</taxon>
        <taxon>Eurotiales</taxon>
        <taxon>Aspergillaceae</taxon>
        <taxon>Penicillium</taxon>
    </lineage>
</organism>
<reference evidence="2" key="2">
    <citation type="journal article" date="2023" name="IMA Fungus">
        <title>Comparative genomic study of the Penicillium genus elucidates a diverse pangenome and 15 lateral gene transfer events.</title>
        <authorList>
            <person name="Petersen C."/>
            <person name="Sorensen T."/>
            <person name="Nielsen M.R."/>
            <person name="Sondergaard T.E."/>
            <person name="Sorensen J.L."/>
            <person name="Fitzpatrick D.A."/>
            <person name="Frisvad J.C."/>
            <person name="Nielsen K.L."/>
        </authorList>
    </citation>
    <scope>NUCLEOTIDE SEQUENCE</scope>
    <source>
        <strain evidence="2">IBT 29864</strain>
    </source>
</reference>
<name>A0A9W9RGD7_9EURO</name>
<gene>
    <name evidence="2" type="ORF">N7496_011950</name>
</gene>
<dbReference type="RefSeq" id="XP_056550823.1">
    <property type="nucleotide sequence ID" value="XM_056704863.1"/>
</dbReference>
<dbReference type="AlphaFoldDB" id="A0A9W9RGD7"/>
<proteinExistence type="predicted"/>
<dbReference type="Proteomes" id="UP001147782">
    <property type="component" value="Unassembled WGS sequence"/>
</dbReference>
<sequence length="142" mass="15007">MSDQNFHTTRQDLRKAESRIAQHGGNNPSDSKLSQMKVIHGRSEHRQVQADRPGQGQPASPRPAPVASDWNSSDQRTVNVGSGGIEGPISGDNDTALRGPATAGSSARVDGAELHKPTAPLSNVGRQRVEGLESLPADATTR</sequence>
<dbReference type="EMBL" id="JAPZBS010000009">
    <property type="protein sequence ID" value="KAJ5359537.1"/>
    <property type="molecule type" value="Genomic_DNA"/>
</dbReference>
<reference evidence="2" key="1">
    <citation type="submission" date="2022-11" db="EMBL/GenBank/DDBJ databases">
        <authorList>
            <person name="Petersen C."/>
        </authorList>
    </citation>
    <scope>NUCLEOTIDE SEQUENCE</scope>
    <source>
        <strain evidence="2">IBT 29864</strain>
    </source>
</reference>
<keyword evidence="3" id="KW-1185">Reference proteome</keyword>